<dbReference type="Proteomes" id="UP000239273">
    <property type="component" value="Unassembled WGS sequence"/>
</dbReference>
<keyword evidence="2" id="KW-1003">Cell membrane</keyword>
<keyword evidence="3 6" id="KW-0812">Transmembrane</keyword>
<comment type="subcellular location">
    <subcellularLocation>
        <location evidence="1">Cell membrane</location>
        <topology evidence="1">Multi-pass membrane protein</topology>
    </subcellularLocation>
</comment>
<sequence>MKRFPLSPTLNHTALYASGIILMKGILLFMLPYIANHISQSELGRLELLVTFSMLLSVILGFSLHKALSLFVGLEQDPHKKRKLTGEFFTLTMCIGVISLVVVWLLSPFLYELNPQYATTFELELLLMPLAFEGMIAVVLTSLKMREKAKLFFFLTAGRATLQILLTIVFLHQNYGISGILLAGFISAALQICALIYIQTKQNKKVHGTGYLFNKDIITLCFPYCLPLMIGGLVAFGLNGGERWILLENTSFNDLAVYAVAIHFSLILTLLMQPLHIWLSSRRINYLQSKGKKHITQTIQSQIILLCILTTIACYCVPICIEWLMPEHYQQAKNIAIALIIVSAMKELNKLINIGNIAHNKIKKSLWINVLSTLLGVILLTLITPLYGLIAVLLSLIVAQSIQVILTYIFTQHDHPLPYSIGKLTVLFLITGISIALSLSSLPSTIHLIATLACTFSIFVFAYQLQLIPLPTHKNSK</sequence>
<feature type="transmembrane region" description="Helical" evidence="6">
    <location>
        <begin position="151"/>
        <end position="171"/>
    </location>
</feature>
<feature type="transmembrane region" description="Helical" evidence="6">
    <location>
        <begin position="256"/>
        <end position="279"/>
    </location>
</feature>
<evidence type="ECO:0000313" key="7">
    <source>
        <dbReference type="EMBL" id="GLR73533.1"/>
    </source>
</evidence>
<reference evidence="7" key="4">
    <citation type="submission" date="2023-01" db="EMBL/GenBank/DDBJ databases">
        <title>Draft genome sequence of Aliivibrio sifiae strain NBRC 105001.</title>
        <authorList>
            <person name="Sun Q."/>
            <person name="Mori K."/>
        </authorList>
    </citation>
    <scope>NUCLEOTIDE SEQUENCE</scope>
    <source>
        <strain evidence="7">NBRC 105001</strain>
    </source>
</reference>
<feature type="transmembrane region" description="Helical" evidence="6">
    <location>
        <begin position="12"/>
        <end position="34"/>
    </location>
</feature>
<comment type="caution">
    <text evidence="8">The sequence shown here is derived from an EMBL/GenBank/DDBJ whole genome shotgun (WGS) entry which is preliminary data.</text>
</comment>
<proteinExistence type="predicted"/>
<dbReference type="GO" id="GO:0005886">
    <property type="term" value="C:plasma membrane"/>
    <property type="evidence" value="ECO:0007669"/>
    <property type="project" value="UniProtKB-SubCell"/>
</dbReference>
<dbReference type="AlphaFoldDB" id="A0A2S7X9U3"/>
<feature type="transmembrane region" description="Helical" evidence="6">
    <location>
        <begin position="421"/>
        <end position="440"/>
    </location>
</feature>
<organism evidence="8 9">
    <name type="scientific">Aliivibrio sifiae</name>
    <dbReference type="NCBI Taxonomy" id="566293"/>
    <lineage>
        <taxon>Bacteria</taxon>
        <taxon>Pseudomonadati</taxon>
        <taxon>Pseudomonadota</taxon>
        <taxon>Gammaproteobacteria</taxon>
        <taxon>Vibrionales</taxon>
        <taxon>Vibrionaceae</taxon>
        <taxon>Aliivibrio</taxon>
    </lineage>
</organism>
<evidence type="ECO:0000313" key="8">
    <source>
        <dbReference type="EMBL" id="PQJ87892.1"/>
    </source>
</evidence>
<evidence type="ECO:0000313" key="10">
    <source>
        <dbReference type="Proteomes" id="UP001156660"/>
    </source>
</evidence>
<dbReference type="EMBL" id="BSOU01000001">
    <property type="protein sequence ID" value="GLR73533.1"/>
    <property type="molecule type" value="Genomic_DNA"/>
</dbReference>
<feature type="transmembrane region" description="Helical" evidence="6">
    <location>
        <begin position="299"/>
        <end position="324"/>
    </location>
</feature>
<evidence type="ECO:0000256" key="1">
    <source>
        <dbReference type="ARBA" id="ARBA00004651"/>
    </source>
</evidence>
<dbReference type="EMBL" id="MSCP01000002">
    <property type="protein sequence ID" value="PQJ87892.1"/>
    <property type="molecule type" value="Genomic_DNA"/>
</dbReference>
<reference evidence="10" key="3">
    <citation type="journal article" date="2019" name="Int. J. Syst. Evol. Microbiol.">
        <title>The Global Catalogue of Microorganisms (GCM) 10K type strain sequencing project: providing services to taxonomists for standard genome sequencing and annotation.</title>
        <authorList>
            <consortium name="The Broad Institute Genomics Platform"/>
            <consortium name="The Broad Institute Genome Sequencing Center for Infectious Disease"/>
            <person name="Wu L."/>
            <person name="Ma J."/>
        </authorList>
    </citation>
    <scope>NUCLEOTIDE SEQUENCE [LARGE SCALE GENOMIC DNA]</scope>
    <source>
        <strain evidence="10">NBRC 105001</strain>
    </source>
</reference>
<evidence type="ECO:0000256" key="3">
    <source>
        <dbReference type="ARBA" id="ARBA00022692"/>
    </source>
</evidence>
<dbReference type="RefSeq" id="WP_105064190.1">
    <property type="nucleotide sequence ID" value="NZ_BSOU01000001.1"/>
</dbReference>
<feature type="transmembrane region" description="Helical" evidence="6">
    <location>
        <begin position="366"/>
        <end position="383"/>
    </location>
</feature>
<keyword evidence="10" id="KW-1185">Reference proteome</keyword>
<evidence type="ECO:0000256" key="2">
    <source>
        <dbReference type="ARBA" id="ARBA00022475"/>
    </source>
</evidence>
<dbReference type="PANTHER" id="PTHR30250:SF11">
    <property type="entry name" value="O-ANTIGEN TRANSPORTER-RELATED"/>
    <property type="match status" value="1"/>
</dbReference>
<feature type="transmembrane region" description="Helical" evidence="6">
    <location>
        <begin position="54"/>
        <end position="74"/>
    </location>
</feature>
<protein>
    <submittedName>
        <fullName evidence="8">Sugar translocase</fullName>
    </submittedName>
</protein>
<evidence type="ECO:0000256" key="5">
    <source>
        <dbReference type="ARBA" id="ARBA00023136"/>
    </source>
</evidence>
<feature type="transmembrane region" description="Helical" evidence="6">
    <location>
        <begin position="126"/>
        <end position="144"/>
    </location>
</feature>
<reference evidence="8 9" key="2">
    <citation type="submission" date="2016-12" db="EMBL/GenBank/DDBJ databases">
        <title>Diversity of luminous bacteria.</title>
        <authorList>
            <person name="Yoshizawa S."/>
            <person name="Kogure K."/>
        </authorList>
    </citation>
    <scope>NUCLEOTIDE SEQUENCE [LARGE SCALE GENOMIC DNA]</scope>
    <source>
        <strain evidence="8 9">NBRC 105001</strain>
    </source>
</reference>
<feature type="transmembrane region" description="Helical" evidence="6">
    <location>
        <begin position="217"/>
        <end position="236"/>
    </location>
</feature>
<dbReference type="Proteomes" id="UP001156660">
    <property type="component" value="Unassembled WGS sequence"/>
</dbReference>
<evidence type="ECO:0000256" key="4">
    <source>
        <dbReference type="ARBA" id="ARBA00022989"/>
    </source>
</evidence>
<evidence type="ECO:0000313" key="9">
    <source>
        <dbReference type="Proteomes" id="UP000239273"/>
    </source>
</evidence>
<name>A0A2S7X9U3_9GAMM</name>
<dbReference type="InterPro" id="IPR050833">
    <property type="entry name" value="Poly_Biosynth_Transport"/>
</dbReference>
<keyword evidence="4 6" id="KW-1133">Transmembrane helix</keyword>
<evidence type="ECO:0000256" key="6">
    <source>
        <dbReference type="SAM" id="Phobius"/>
    </source>
</evidence>
<feature type="transmembrane region" description="Helical" evidence="6">
    <location>
        <begin position="86"/>
        <end position="106"/>
    </location>
</feature>
<dbReference type="PANTHER" id="PTHR30250">
    <property type="entry name" value="PST FAMILY PREDICTED COLANIC ACID TRANSPORTER"/>
    <property type="match status" value="1"/>
</dbReference>
<feature type="transmembrane region" description="Helical" evidence="6">
    <location>
        <begin position="446"/>
        <end position="468"/>
    </location>
</feature>
<keyword evidence="5 6" id="KW-0472">Membrane</keyword>
<accession>A0A2S7X9U3</accession>
<dbReference type="OrthoDB" id="9815248at2"/>
<reference evidence="7" key="1">
    <citation type="journal article" date="2014" name="Int. J. Syst. Evol. Microbiol.">
        <title>Complete genome of a new Firmicutes species belonging to the dominant human colonic microbiota ('Ruminococcus bicirculans') reveals two chromosomes and a selective capacity to utilize plant glucans.</title>
        <authorList>
            <consortium name="NISC Comparative Sequencing Program"/>
            <person name="Wegmann U."/>
            <person name="Louis P."/>
            <person name="Goesmann A."/>
            <person name="Henrissat B."/>
            <person name="Duncan S.H."/>
            <person name="Flint H.J."/>
        </authorList>
    </citation>
    <scope>NUCLEOTIDE SEQUENCE</scope>
    <source>
        <strain evidence="7">NBRC 105001</strain>
    </source>
</reference>
<dbReference type="Pfam" id="PF13440">
    <property type="entry name" value="Polysacc_synt_3"/>
    <property type="match status" value="1"/>
</dbReference>
<feature type="transmembrane region" description="Helical" evidence="6">
    <location>
        <begin position="177"/>
        <end position="197"/>
    </location>
</feature>
<gene>
    <name evidence="7" type="primary">sypK</name>
    <name evidence="8" type="ORF">BTO23_17585</name>
    <name evidence="7" type="ORF">GCM10007855_04060</name>
</gene>